<name>A0A1G8K4W4_9MICC</name>
<keyword evidence="7" id="KW-1133">Transmembrane helix</keyword>
<evidence type="ECO:0000256" key="4">
    <source>
        <dbReference type="ARBA" id="ARBA00022475"/>
    </source>
</evidence>
<dbReference type="CDD" id="cd10322">
    <property type="entry name" value="SLC5sbd"/>
    <property type="match status" value="1"/>
</dbReference>
<evidence type="ECO:0000256" key="8">
    <source>
        <dbReference type="ARBA" id="ARBA00023053"/>
    </source>
</evidence>
<dbReference type="GO" id="GO:0015293">
    <property type="term" value="F:symporter activity"/>
    <property type="evidence" value="ECO:0007669"/>
    <property type="project" value="UniProtKB-KW"/>
</dbReference>
<reference evidence="15" key="1">
    <citation type="submission" date="2016-10" db="EMBL/GenBank/DDBJ databases">
        <authorList>
            <person name="Varghese N."/>
            <person name="Submissions S."/>
        </authorList>
    </citation>
    <scope>NUCLEOTIDE SEQUENCE [LARGE SCALE GENOMIC DNA]</scope>
    <source>
        <strain evidence="15">CGMCC 1.10783</strain>
    </source>
</reference>
<evidence type="ECO:0000256" key="7">
    <source>
        <dbReference type="ARBA" id="ARBA00022989"/>
    </source>
</evidence>
<keyword evidence="9" id="KW-0406">Ion transport</keyword>
<dbReference type="Proteomes" id="UP000182130">
    <property type="component" value="Unassembled WGS sequence"/>
</dbReference>
<dbReference type="EMBL" id="FNEI01000002">
    <property type="protein sequence ID" value="SDI37850.1"/>
    <property type="molecule type" value="Genomic_DNA"/>
</dbReference>
<comment type="catalytic activity">
    <reaction evidence="12">
        <text>L-proline(in) + Na(+)(in) = L-proline(out) + Na(+)(out)</text>
        <dbReference type="Rhea" id="RHEA:28967"/>
        <dbReference type="ChEBI" id="CHEBI:29101"/>
        <dbReference type="ChEBI" id="CHEBI:60039"/>
    </reaction>
</comment>
<dbReference type="Gene3D" id="1.20.1730.10">
    <property type="entry name" value="Sodium/glucose cotransporter"/>
    <property type="match status" value="1"/>
</dbReference>
<evidence type="ECO:0000256" key="5">
    <source>
        <dbReference type="ARBA" id="ARBA00022692"/>
    </source>
</evidence>
<keyword evidence="4" id="KW-1003">Cell membrane</keyword>
<organism evidence="14 15">
    <name type="scientific">Arthrobacter cupressi</name>
    <dbReference type="NCBI Taxonomy" id="1045773"/>
    <lineage>
        <taxon>Bacteria</taxon>
        <taxon>Bacillati</taxon>
        <taxon>Actinomycetota</taxon>
        <taxon>Actinomycetes</taxon>
        <taxon>Micrococcales</taxon>
        <taxon>Micrococcaceae</taxon>
        <taxon>Arthrobacter</taxon>
    </lineage>
</organism>
<keyword evidence="15" id="KW-1185">Reference proteome</keyword>
<dbReference type="InterPro" id="IPR050277">
    <property type="entry name" value="Sodium:Solute_Symporter"/>
</dbReference>
<sequence>MNMAIGYGAILAFTVLVVVVMNRARRGDATMSDYATGGRSFSSWFGTMAFLNTWLAGTVFVAFAGLTASGGVIGMYSLSYSLLSVVLMFFLGTPVNKWGRTHDLRTQADLLGLRYNSRSVRVIAAIIGVLASVPWVVLGMQSLGLVFSTLSFGQVSPYLAVVIGVLFIAARQIWTVKLGTRGLIISDMVQGLFAYGIGFLVIVGMLVWLINNGHGFGAMAPALLELPGPGSPAGPLYVFSLIFTGMMGAWCWPDLFVRMFSVRTPRTVQKSAVQAAPLMFIFSAALTTVSLLASSVPGVSEAPDTVWFIMAGIGGAGLVAVAGVCVVAATMGNVGANLQALGTQIANDIVGARSHHRVESAKGAKIAVAAVTLVSAAVALFTAHQVSGLIAIAFVSYQAICQLAPTLLLGIFWRRGTAAAANAAMVSGILVAAVLEIMYPSPLSIPWLGGLTSGVAGLIVNLAVYLAVSLLKPATAAEQHRVDALFDDLKTKTPVSQGAPS</sequence>
<dbReference type="STRING" id="1045773.SAMN05216555_102117"/>
<dbReference type="OrthoDB" id="9789704at2"/>
<comment type="subcellular location">
    <subcellularLocation>
        <location evidence="1">Cell membrane</location>
        <topology evidence="1">Multi-pass membrane protein</topology>
    </subcellularLocation>
</comment>
<dbReference type="GO" id="GO:0005886">
    <property type="term" value="C:plasma membrane"/>
    <property type="evidence" value="ECO:0007669"/>
    <property type="project" value="UniProtKB-SubCell"/>
</dbReference>
<evidence type="ECO:0000313" key="15">
    <source>
        <dbReference type="Proteomes" id="UP000182130"/>
    </source>
</evidence>
<evidence type="ECO:0000256" key="6">
    <source>
        <dbReference type="ARBA" id="ARBA00022847"/>
    </source>
</evidence>
<keyword evidence="5" id="KW-0812">Transmembrane</keyword>
<evidence type="ECO:0000256" key="12">
    <source>
        <dbReference type="ARBA" id="ARBA00033708"/>
    </source>
</evidence>
<gene>
    <name evidence="14" type="ORF">SAMN05216555_102117</name>
</gene>
<comment type="similarity">
    <text evidence="2 13">Belongs to the sodium:solute symporter (SSF) (TC 2.A.21) family.</text>
</comment>
<evidence type="ECO:0000256" key="3">
    <source>
        <dbReference type="ARBA" id="ARBA00022448"/>
    </source>
</evidence>
<evidence type="ECO:0000256" key="10">
    <source>
        <dbReference type="ARBA" id="ARBA00023136"/>
    </source>
</evidence>
<evidence type="ECO:0000313" key="14">
    <source>
        <dbReference type="EMBL" id="SDI37850.1"/>
    </source>
</evidence>
<dbReference type="GO" id="GO:0006814">
    <property type="term" value="P:sodium ion transport"/>
    <property type="evidence" value="ECO:0007669"/>
    <property type="project" value="UniProtKB-KW"/>
</dbReference>
<evidence type="ECO:0000256" key="11">
    <source>
        <dbReference type="ARBA" id="ARBA00023201"/>
    </source>
</evidence>
<evidence type="ECO:0000256" key="1">
    <source>
        <dbReference type="ARBA" id="ARBA00004651"/>
    </source>
</evidence>
<evidence type="ECO:0000256" key="9">
    <source>
        <dbReference type="ARBA" id="ARBA00023065"/>
    </source>
</evidence>
<keyword evidence="6" id="KW-0769">Symport</keyword>
<dbReference type="InterPro" id="IPR038377">
    <property type="entry name" value="Na/Glc_symporter_sf"/>
</dbReference>
<dbReference type="PROSITE" id="PS50283">
    <property type="entry name" value="NA_SOLUT_SYMP_3"/>
    <property type="match status" value="1"/>
</dbReference>
<dbReference type="PANTHER" id="PTHR48086:SF3">
    <property type="entry name" value="SODIUM_PROLINE SYMPORTER"/>
    <property type="match status" value="1"/>
</dbReference>
<dbReference type="PANTHER" id="PTHR48086">
    <property type="entry name" value="SODIUM/PROLINE SYMPORTER-RELATED"/>
    <property type="match status" value="1"/>
</dbReference>
<dbReference type="RefSeq" id="WP_084110730.1">
    <property type="nucleotide sequence ID" value="NZ_FNEI01000002.1"/>
</dbReference>
<evidence type="ECO:0000256" key="13">
    <source>
        <dbReference type="RuleBase" id="RU362091"/>
    </source>
</evidence>
<dbReference type="AlphaFoldDB" id="A0A1G8K4W4"/>
<dbReference type="InterPro" id="IPR001734">
    <property type="entry name" value="Na/solute_symporter"/>
</dbReference>
<dbReference type="Pfam" id="PF00474">
    <property type="entry name" value="SSF"/>
    <property type="match status" value="1"/>
</dbReference>
<keyword evidence="8" id="KW-0915">Sodium</keyword>
<protein>
    <submittedName>
        <fullName evidence="14">Solute:Na+ symporter, SSS family</fullName>
    </submittedName>
</protein>
<keyword evidence="10" id="KW-0472">Membrane</keyword>
<accession>A0A1G8K4W4</accession>
<keyword evidence="3" id="KW-0813">Transport</keyword>
<proteinExistence type="inferred from homology"/>
<evidence type="ECO:0000256" key="2">
    <source>
        <dbReference type="ARBA" id="ARBA00006434"/>
    </source>
</evidence>
<keyword evidence="11" id="KW-0739">Sodium transport</keyword>